<reference evidence="3" key="1">
    <citation type="journal article" date="2023" name="Plant J.">
        <title>The genome of the king protea, Protea cynaroides.</title>
        <authorList>
            <person name="Chang J."/>
            <person name="Duong T.A."/>
            <person name="Schoeman C."/>
            <person name="Ma X."/>
            <person name="Roodt D."/>
            <person name="Barker N."/>
            <person name="Li Z."/>
            <person name="Van de Peer Y."/>
            <person name="Mizrachi E."/>
        </authorList>
    </citation>
    <scope>NUCLEOTIDE SEQUENCE</scope>
    <source>
        <tissue evidence="3">Young leaves</tissue>
    </source>
</reference>
<evidence type="ECO:0000313" key="3">
    <source>
        <dbReference type="EMBL" id="KAJ4977891.1"/>
    </source>
</evidence>
<protein>
    <recommendedName>
        <fullName evidence="5">Secreted protein</fullName>
    </recommendedName>
</protein>
<dbReference type="InterPro" id="IPR034430">
    <property type="entry name" value="PSY"/>
</dbReference>
<comment type="caution">
    <text evidence="3">The sequence shown here is derived from an EMBL/GenBank/DDBJ whole genome shotgun (WGS) entry which is preliminary data.</text>
</comment>
<dbReference type="Proteomes" id="UP001141806">
    <property type="component" value="Unassembled WGS sequence"/>
</dbReference>
<gene>
    <name evidence="3" type="ORF">NE237_008671</name>
</gene>
<evidence type="ECO:0000256" key="2">
    <source>
        <dbReference type="SAM" id="SignalP"/>
    </source>
</evidence>
<dbReference type="PANTHER" id="PTHR37177:SF4">
    <property type="entry name" value="PROTEIN PSY1"/>
    <property type="match status" value="1"/>
</dbReference>
<feature type="signal peptide" evidence="2">
    <location>
        <begin position="1"/>
        <end position="24"/>
    </location>
</feature>
<name>A0A9Q0KWB3_9MAGN</name>
<sequence>MGLVGLRVWWCCFLAMEIIAVAAARNTIFLSDKAEVIVVGVEMAEVHGKSLKLSLNDYSETSANNSHEPKNKGGGGSSSTRVAVITRAATAAAILHDNI</sequence>
<evidence type="ECO:0000313" key="4">
    <source>
        <dbReference type="Proteomes" id="UP001141806"/>
    </source>
</evidence>
<dbReference type="OrthoDB" id="1877702at2759"/>
<feature type="region of interest" description="Disordered" evidence="1">
    <location>
        <begin position="59"/>
        <end position="80"/>
    </location>
</feature>
<evidence type="ECO:0000256" key="1">
    <source>
        <dbReference type="SAM" id="MobiDB-lite"/>
    </source>
</evidence>
<dbReference type="AlphaFoldDB" id="A0A9Q0KWB3"/>
<proteinExistence type="predicted"/>
<keyword evidence="2" id="KW-0732">Signal</keyword>
<organism evidence="3 4">
    <name type="scientific">Protea cynaroides</name>
    <dbReference type="NCBI Taxonomy" id="273540"/>
    <lineage>
        <taxon>Eukaryota</taxon>
        <taxon>Viridiplantae</taxon>
        <taxon>Streptophyta</taxon>
        <taxon>Embryophyta</taxon>
        <taxon>Tracheophyta</taxon>
        <taxon>Spermatophyta</taxon>
        <taxon>Magnoliopsida</taxon>
        <taxon>Proteales</taxon>
        <taxon>Proteaceae</taxon>
        <taxon>Protea</taxon>
    </lineage>
</organism>
<keyword evidence="4" id="KW-1185">Reference proteome</keyword>
<dbReference type="PANTHER" id="PTHR37177">
    <property type="entry name" value="PROTEIN PSY1"/>
    <property type="match status" value="1"/>
</dbReference>
<evidence type="ECO:0008006" key="5">
    <source>
        <dbReference type="Google" id="ProtNLM"/>
    </source>
</evidence>
<accession>A0A9Q0KWB3</accession>
<dbReference type="EMBL" id="JAMYWD010000002">
    <property type="protein sequence ID" value="KAJ4977891.1"/>
    <property type="molecule type" value="Genomic_DNA"/>
</dbReference>
<feature type="chain" id="PRO_5040407702" description="Secreted protein" evidence="2">
    <location>
        <begin position="25"/>
        <end position="99"/>
    </location>
</feature>